<name>A0A7S1ZRG7_9STRA</name>
<dbReference type="GO" id="GO:0000974">
    <property type="term" value="C:Prp19 complex"/>
    <property type="evidence" value="ECO:0007669"/>
    <property type="project" value="TreeGrafter"/>
</dbReference>
<reference evidence="12" key="1">
    <citation type="submission" date="2021-01" db="EMBL/GenBank/DDBJ databases">
        <authorList>
            <person name="Corre E."/>
            <person name="Pelletier E."/>
            <person name="Niang G."/>
            <person name="Scheremetjew M."/>
            <person name="Finn R."/>
            <person name="Kale V."/>
            <person name="Holt S."/>
            <person name="Cochrane G."/>
            <person name="Meng A."/>
            <person name="Brown T."/>
            <person name="Cohen L."/>
        </authorList>
    </citation>
    <scope>NUCLEOTIDE SEQUENCE</scope>
    <source>
        <strain evidence="12">Pop2</strain>
    </source>
</reference>
<dbReference type="InterPro" id="IPR056350">
    <property type="entry name" value="HAT_Syf1_central"/>
</dbReference>
<feature type="compositionally biased region" description="Polar residues" evidence="8">
    <location>
        <begin position="424"/>
        <end position="438"/>
    </location>
</feature>
<evidence type="ECO:0000313" key="12">
    <source>
        <dbReference type="EMBL" id="CAD9346392.1"/>
    </source>
</evidence>
<sequence length="1026" mass="116000">MSLAPPLLMEESASRTRTRSGAQVKDESSSACSLLVKYQRLVVYEEQVRQSPYDVSTWCSYMEEIEDGLSALYEAAENEKRRRKSAGGKSVEVCGRVVSPGETKSVVRELQKARIMIGERCLCLLPGSYKLWRLHLQFRCSPPFLPAHYSSVSSQHRRRFKGALIAFERSLVRMNKFPRIWLRYVTFLLTHHTDVTAIRRTFDRALLALPATQHQKVWPPYISCLAQALPKTDLLQHIPRLPATNNRNIPVETQLRVLRRHAHCFDPTARQTLAAICHHHSRWGEAAQLYFDMLNDASFVSPHGSTRHDLWLTLADICTQHPLQVKRAGLDFDAIVRAALSPCKAEEQQLGEMEGTLWTKLAGYHIRSGSFEVARSVYEEALESVSRVRDFTLIFDAYVKFEEGVVEALMELLQDDDDDDDSNEAQIKQEPTSDSTSDLDILLGDKNIQTADPQQSQNSSADVELALARAEYLMSRRPLLLNRVLLRQNPHNVGEWLKRSQLYQTQAKTRMAITAMEEAIKAVDAKKSLNGSPCTLYITLASIYETSKKDAEGARQIYKRACTDLEYDFVDADDLAQCFASWVEFELRQEQWDNALSVSRTSIAPATASSEKTKSNRALRALFKSLRLWNLLLDLEESLGTVQTTKDAYNKALELKVATPNHVLNYATFLTEQRYFEESFTAYERGVDLFPFPHEGAALLWKEYIKAFMGRYAGTKTARTRELFDRCLESCPPEQSCQFYLLYGEYEEEHGLTKRALNVYERMCTHVPPEEKYTAYQLYIAKTVKYLGVTNARPLYERAIAALEDAPASRMCLDFAALETKLHELHRARTAYSYGAQLADPRRDPDYWKAWHDFEVAHGNEETFREMLRVKRGVQAAFSTVNYNAAEMGAGVPKVEVLSDQAALEMIAAREGVNASEKPRISGFVQGKRTAEVADLDEVERRAEKLRRATNSTAVEGGVSSGKEEGGDEIDIDDIEDDEEEEHDELGGETEEQEKTSSDNHVSNVSTKAIPSAVFGGLASTVKNEG</sequence>
<dbReference type="Pfam" id="PF23220">
    <property type="entry name" value="HAT_Syf1_M"/>
    <property type="match status" value="2"/>
</dbReference>
<dbReference type="GO" id="GO:0071007">
    <property type="term" value="C:U2-type catalytic step 2 spliceosome"/>
    <property type="evidence" value="ECO:0007669"/>
    <property type="project" value="TreeGrafter"/>
</dbReference>
<feature type="region of interest" description="Disordered" evidence="8">
    <location>
        <begin position="1"/>
        <end position="25"/>
    </location>
</feature>
<organism evidence="12">
    <name type="scientific">Ditylum brightwellii</name>
    <dbReference type="NCBI Taxonomy" id="49249"/>
    <lineage>
        <taxon>Eukaryota</taxon>
        <taxon>Sar</taxon>
        <taxon>Stramenopiles</taxon>
        <taxon>Ochrophyta</taxon>
        <taxon>Bacillariophyta</taxon>
        <taxon>Mediophyceae</taxon>
        <taxon>Lithodesmiophycidae</taxon>
        <taxon>Lithodesmiales</taxon>
        <taxon>Lithodesmiaceae</taxon>
        <taxon>Ditylum</taxon>
    </lineage>
</organism>
<feature type="domain" description="Pre-mRNA-splicing factor Syf1/CRNKL1-like C-terminal HAT-repeats" evidence="10">
    <location>
        <begin position="530"/>
        <end position="890"/>
    </location>
</feature>
<protein>
    <recommendedName>
        <fullName evidence="13">Suppressor of forked domain-containing protein</fullName>
    </recommendedName>
</protein>
<comment type="similarity">
    <text evidence="2">Belongs to the crooked-neck family.</text>
</comment>
<evidence type="ECO:0000256" key="7">
    <source>
        <dbReference type="ARBA" id="ARBA00023242"/>
    </source>
</evidence>
<feature type="region of interest" description="Disordered" evidence="8">
    <location>
        <begin position="416"/>
        <end position="439"/>
    </location>
</feature>
<dbReference type="InterPro" id="IPR055430">
    <property type="entry name" value="HAT_Syf1_CNRKL1_C"/>
</dbReference>
<keyword evidence="6" id="KW-0508">mRNA splicing</keyword>
<evidence type="ECO:0000256" key="8">
    <source>
        <dbReference type="SAM" id="MobiDB-lite"/>
    </source>
</evidence>
<dbReference type="AlphaFoldDB" id="A0A7S1ZRG7"/>
<gene>
    <name evidence="12" type="ORF">DBRI1063_LOCUS19349</name>
</gene>
<feature type="compositionally biased region" description="Polar residues" evidence="8">
    <location>
        <begin position="999"/>
        <end position="1009"/>
    </location>
</feature>
<evidence type="ECO:0000256" key="3">
    <source>
        <dbReference type="ARBA" id="ARBA00022664"/>
    </source>
</evidence>
<evidence type="ECO:0008006" key="13">
    <source>
        <dbReference type="Google" id="ProtNLM"/>
    </source>
</evidence>
<dbReference type="PANTHER" id="PTHR11246:SF5">
    <property type="entry name" value="PRE-MRNA-SPLICING FACTOR SYF1"/>
    <property type="match status" value="1"/>
</dbReference>
<keyword evidence="3" id="KW-0507">mRNA processing</keyword>
<comment type="subcellular location">
    <subcellularLocation>
        <location evidence="1">Nucleus</location>
    </subcellularLocation>
</comment>
<evidence type="ECO:0000256" key="6">
    <source>
        <dbReference type="ARBA" id="ARBA00023187"/>
    </source>
</evidence>
<evidence type="ECO:0000256" key="4">
    <source>
        <dbReference type="ARBA" id="ARBA00022728"/>
    </source>
</evidence>
<dbReference type="GO" id="GO:0071014">
    <property type="term" value="C:post-mRNA release spliceosomal complex"/>
    <property type="evidence" value="ECO:0007669"/>
    <property type="project" value="TreeGrafter"/>
</dbReference>
<evidence type="ECO:0000259" key="11">
    <source>
        <dbReference type="Pfam" id="PF23233"/>
    </source>
</evidence>
<feature type="compositionally biased region" description="Acidic residues" evidence="8">
    <location>
        <begin position="966"/>
        <end position="992"/>
    </location>
</feature>
<dbReference type="InterPro" id="IPR055433">
    <property type="entry name" value="HAT_Syf1-like_N"/>
</dbReference>
<evidence type="ECO:0000256" key="1">
    <source>
        <dbReference type="ARBA" id="ARBA00004123"/>
    </source>
</evidence>
<dbReference type="FunFam" id="1.25.40.10:FF:000137">
    <property type="entry name" value="Pre-mRNA-splicing factor syf1"/>
    <property type="match status" value="1"/>
</dbReference>
<dbReference type="SMART" id="SM00386">
    <property type="entry name" value="HAT"/>
    <property type="match status" value="10"/>
</dbReference>
<dbReference type="PANTHER" id="PTHR11246">
    <property type="entry name" value="PRE-MRNA SPLICING FACTOR"/>
    <property type="match status" value="1"/>
</dbReference>
<proteinExistence type="inferred from homology"/>
<feature type="domain" description="Pre-mRNA-splicing factor SYF1 central HAT repeats" evidence="9">
    <location>
        <begin position="279"/>
        <end position="424"/>
    </location>
</feature>
<dbReference type="InterPro" id="IPR003107">
    <property type="entry name" value="HAT"/>
</dbReference>
<feature type="domain" description="Pre-mRNA-splicing factor SYF1 central HAT repeats" evidence="9">
    <location>
        <begin position="449"/>
        <end position="523"/>
    </location>
</feature>
<dbReference type="InterPro" id="IPR045075">
    <property type="entry name" value="Syf1-like"/>
</dbReference>
<evidence type="ECO:0000256" key="5">
    <source>
        <dbReference type="ARBA" id="ARBA00022737"/>
    </source>
</evidence>
<dbReference type="EMBL" id="HBGN01029988">
    <property type="protein sequence ID" value="CAD9346392.1"/>
    <property type="molecule type" value="Transcribed_RNA"/>
</dbReference>
<dbReference type="SUPFAM" id="SSF48452">
    <property type="entry name" value="TPR-like"/>
    <property type="match status" value="4"/>
</dbReference>
<keyword evidence="7" id="KW-0539">Nucleus</keyword>
<dbReference type="GO" id="GO:0000349">
    <property type="term" value="P:generation of catalytic spliceosome for first transesterification step"/>
    <property type="evidence" value="ECO:0007669"/>
    <property type="project" value="TreeGrafter"/>
</dbReference>
<evidence type="ECO:0000259" key="9">
    <source>
        <dbReference type="Pfam" id="PF23220"/>
    </source>
</evidence>
<feature type="domain" description="Pre-mRNA-splicing factor Syf1-like N-terminal HAT-repeats" evidence="11">
    <location>
        <begin position="111"/>
        <end position="232"/>
    </location>
</feature>
<evidence type="ECO:0000259" key="10">
    <source>
        <dbReference type="Pfam" id="PF23231"/>
    </source>
</evidence>
<dbReference type="InterPro" id="IPR011990">
    <property type="entry name" value="TPR-like_helical_dom_sf"/>
</dbReference>
<keyword evidence="4" id="KW-0747">Spliceosome</keyword>
<keyword evidence="5" id="KW-0677">Repeat</keyword>
<dbReference type="Pfam" id="PF23233">
    <property type="entry name" value="HAT_Syf1_CNRKL1_N"/>
    <property type="match status" value="1"/>
</dbReference>
<dbReference type="Pfam" id="PF23231">
    <property type="entry name" value="HAT_Syf1_CNRKL1_C"/>
    <property type="match status" value="1"/>
</dbReference>
<dbReference type="Gene3D" id="1.25.40.10">
    <property type="entry name" value="Tetratricopeptide repeat domain"/>
    <property type="match status" value="4"/>
</dbReference>
<accession>A0A7S1ZRG7</accession>
<evidence type="ECO:0000256" key="2">
    <source>
        <dbReference type="ARBA" id="ARBA00008644"/>
    </source>
</evidence>
<feature type="region of interest" description="Disordered" evidence="8">
    <location>
        <begin position="947"/>
        <end position="1026"/>
    </location>
</feature>